<protein>
    <submittedName>
        <fullName evidence="1">Uncharacterized protein</fullName>
    </submittedName>
</protein>
<dbReference type="GeneID" id="54292826"/>
<evidence type="ECO:0000313" key="1">
    <source>
        <dbReference type="EMBL" id="KAF2145177.1"/>
    </source>
</evidence>
<sequence length="103" mass="10827">MLMFAPMLPGCCCPWSGESAGDAMCILQVGFDGGGGQAGKTPAHPHPPFLPGDAGLWRRGSGPDRVALGSKIRWHCGCAWCSVEDWVCSLQTAFYPAIGCGAW</sequence>
<dbReference type="EMBL" id="ML995478">
    <property type="protein sequence ID" value="KAF2145177.1"/>
    <property type="molecule type" value="Genomic_DNA"/>
</dbReference>
<dbReference type="RefSeq" id="XP_033400889.1">
    <property type="nucleotide sequence ID" value="XM_033535332.1"/>
</dbReference>
<dbReference type="Proteomes" id="UP000799438">
    <property type="component" value="Unassembled WGS sequence"/>
</dbReference>
<proteinExistence type="predicted"/>
<accession>A0A6A6BQU4</accession>
<evidence type="ECO:0000313" key="2">
    <source>
        <dbReference type="Proteomes" id="UP000799438"/>
    </source>
</evidence>
<keyword evidence="2" id="KW-1185">Reference proteome</keyword>
<dbReference type="AlphaFoldDB" id="A0A6A6BQU4"/>
<name>A0A6A6BQU4_9PEZI</name>
<gene>
    <name evidence="1" type="ORF">K452DRAFT_135567</name>
</gene>
<organism evidence="1 2">
    <name type="scientific">Aplosporella prunicola CBS 121167</name>
    <dbReference type="NCBI Taxonomy" id="1176127"/>
    <lineage>
        <taxon>Eukaryota</taxon>
        <taxon>Fungi</taxon>
        <taxon>Dikarya</taxon>
        <taxon>Ascomycota</taxon>
        <taxon>Pezizomycotina</taxon>
        <taxon>Dothideomycetes</taxon>
        <taxon>Dothideomycetes incertae sedis</taxon>
        <taxon>Botryosphaeriales</taxon>
        <taxon>Aplosporellaceae</taxon>
        <taxon>Aplosporella</taxon>
    </lineage>
</organism>
<reference evidence="1" key="1">
    <citation type="journal article" date="2020" name="Stud. Mycol.">
        <title>101 Dothideomycetes genomes: a test case for predicting lifestyles and emergence of pathogens.</title>
        <authorList>
            <person name="Haridas S."/>
            <person name="Albert R."/>
            <person name="Binder M."/>
            <person name="Bloem J."/>
            <person name="Labutti K."/>
            <person name="Salamov A."/>
            <person name="Andreopoulos B."/>
            <person name="Baker S."/>
            <person name="Barry K."/>
            <person name="Bills G."/>
            <person name="Bluhm B."/>
            <person name="Cannon C."/>
            <person name="Castanera R."/>
            <person name="Culley D."/>
            <person name="Daum C."/>
            <person name="Ezra D."/>
            <person name="Gonzalez J."/>
            <person name="Henrissat B."/>
            <person name="Kuo A."/>
            <person name="Liang C."/>
            <person name="Lipzen A."/>
            <person name="Lutzoni F."/>
            <person name="Magnuson J."/>
            <person name="Mondo S."/>
            <person name="Nolan M."/>
            <person name="Ohm R."/>
            <person name="Pangilinan J."/>
            <person name="Park H.-J."/>
            <person name="Ramirez L."/>
            <person name="Alfaro M."/>
            <person name="Sun H."/>
            <person name="Tritt A."/>
            <person name="Yoshinaga Y."/>
            <person name="Zwiers L.-H."/>
            <person name="Turgeon B."/>
            <person name="Goodwin S."/>
            <person name="Spatafora J."/>
            <person name="Crous P."/>
            <person name="Grigoriev I."/>
        </authorList>
    </citation>
    <scope>NUCLEOTIDE SEQUENCE</scope>
    <source>
        <strain evidence="1">CBS 121167</strain>
    </source>
</reference>